<evidence type="ECO:0000313" key="2">
    <source>
        <dbReference type="Proteomes" id="UP000019443"/>
    </source>
</evidence>
<keyword evidence="2" id="KW-1185">Reference proteome</keyword>
<organism evidence="1 2">
    <name type="scientific">Rhizobium favelukesii</name>
    <dbReference type="NCBI Taxonomy" id="348824"/>
    <lineage>
        <taxon>Bacteria</taxon>
        <taxon>Pseudomonadati</taxon>
        <taxon>Pseudomonadota</taxon>
        <taxon>Alphaproteobacteria</taxon>
        <taxon>Hyphomicrobiales</taxon>
        <taxon>Rhizobiaceae</taxon>
        <taxon>Rhizobium/Agrobacterium group</taxon>
        <taxon>Rhizobium</taxon>
    </lineage>
</organism>
<gene>
    <name evidence="1" type="ORF">LPU83_0580</name>
</gene>
<evidence type="ECO:0000313" key="1">
    <source>
        <dbReference type="EMBL" id="CDM56262.1"/>
    </source>
</evidence>
<reference evidence="1" key="1">
    <citation type="submission" date="2013-11" db="EMBL/GenBank/DDBJ databases">
        <title>Draft genome sequence of the broad-host-range Rhizobium sp. LPU83 strain, a member of the low-genetic diversity Oregon-like Rhizobium sp. group.</title>
        <authorList>
            <person name="Wibberg D."/>
            <person name="Puehler A."/>
            <person name="Schlueter A."/>
        </authorList>
    </citation>
    <scope>NUCLEOTIDE SEQUENCE [LARGE SCALE GENOMIC DNA]</scope>
    <source>
        <strain evidence="1">LPU83</strain>
    </source>
</reference>
<sequence length="199" mass="22930">MRDGGAKRSQKAKRTSYEWKRFNVECAAQFLVYDLFTSLRATGAKRIQLLRPDGVRLAFPLGLLSPHWFWSVSPESPYAEALGAEARRRGKEPSRLYLPIPSFDVEALSHDYWVFPFLESQAFVARGGFTMNRFNQKIELMFPVVNWDTGCIDLQAHRTYLESVKGFRRVSVHSVAWASTTFRNRQRDSHTGHPTMKTL</sequence>
<dbReference type="PATRIC" id="fig|348824.6.peg.620"/>
<dbReference type="KEGG" id="rhl:LPU83_0580"/>
<dbReference type="Proteomes" id="UP000019443">
    <property type="component" value="Chromosome"/>
</dbReference>
<dbReference type="HOGENOM" id="CLU_1371264_0_0_5"/>
<dbReference type="EMBL" id="HG916852">
    <property type="protein sequence ID" value="CDM56262.1"/>
    <property type="molecule type" value="Genomic_DNA"/>
</dbReference>
<dbReference type="AlphaFoldDB" id="W6R4K1"/>
<accession>W6R4K1</accession>
<name>W6R4K1_9HYPH</name>
<proteinExistence type="predicted"/>
<protein>
    <submittedName>
        <fullName evidence="1">Uncharacterized protein</fullName>
    </submittedName>
</protein>